<protein>
    <recommendedName>
        <fullName evidence="3">Phosphocarrier protein HPr</fullName>
    </recommendedName>
    <alternativeName>
        <fullName evidence="8">Histidine-containing protein</fullName>
    </alternativeName>
</protein>
<accession>A0ABY8MG58</accession>
<sequence>MTSKVVKIVNPTGLHTRPGNQFVKLAKEFEADVTVTKSDKTFNAKSLMKLMKVGISQGDQIEINCDGPDEEDALAKLTEFLANLTE</sequence>
<evidence type="ECO:0000256" key="3">
    <source>
        <dbReference type="ARBA" id="ARBA00020422"/>
    </source>
</evidence>
<evidence type="ECO:0000256" key="8">
    <source>
        <dbReference type="ARBA" id="ARBA00033055"/>
    </source>
</evidence>
<dbReference type="SUPFAM" id="SSF55594">
    <property type="entry name" value="HPr-like"/>
    <property type="match status" value="1"/>
</dbReference>
<comment type="function">
    <text evidence="1">General (non sugar-specific) component of the phosphoenolpyruvate-dependent sugar phosphotransferase system (sugar PTS). This major carbohydrate active-transport system catalyzes the phosphorylation of incoming sugar substrates concomitantly with their translocation across the cell membrane. The phosphoryl group from phosphoenolpyruvate (PEP) is transferred to the phosphoryl carrier protein HPr by enzyme I. Phospho-HPr then transfers it to the PTS EIIA domain.</text>
</comment>
<keyword evidence="4" id="KW-0813">Transport</keyword>
<evidence type="ECO:0000259" key="9">
    <source>
        <dbReference type="PROSITE" id="PS51350"/>
    </source>
</evidence>
<keyword evidence="11" id="KW-1185">Reference proteome</keyword>
<dbReference type="PANTHER" id="PTHR33705">
    <property type="entry name" value="PHOSPHOCARRIER PROTEIN HPR"/>
    <property type="match status" value="1"/>
</dbReference>
<dbReference type="InterPro" id="IPR050399">
    <property type="entry name" value="HPr"/>
</dbReference>
<dbReference type="PROSITE" id="PS51350">
    <property type="entry name" value="PTS_HPR_DOM"/>
    <property type="match status" value="1"/>
</dbReference>
<evidence type="ECO:0000313" key="11">
    <source>
        <dbReference type="Proteomes" id="UP001228690"/>
    </source>
</evidence>
<keyword evidence="6" id="KW-0762">Sugar transport</keyword>
<evidence type="ECO:0000256" key="1">
    <source>
        <dbReference type="ARBA" id="ARBA00003681"/>
    </source>
</evidence>
<organism evidence="10 11">
    <name type="scientific">Candidatus Haliotispira prima</name>
    <dbReference type="NCBI Taxonomy" id="3034016"/>
    <lineage>
        <taxon>Bacteria</taxon>
        <taxon>Pseudomonadati</taxon>
        <taxon>Spirochaetota</taxon>
        <taxon>Spirochaetia</taxon>
        <taxon>Spirochaetales</taxon>
        <taxon>Spirochaetaceae</taxon>
        <taxon>Candidatus Haliotispira</taxon>
    </lineage>
</organism>
<dbReference type="PANTHER" id="PTHR33705:SF1">
    <property type="entry name" value="PHOSPHOCARRIER PROTEIN HPR"/>
    <property type="match status" value="1"/>
</dbReference>
<evidence type="ECO:0000313" key="10">
    <source>
        <dbReference type="EMBL" id="WGK68168.1"/>
    </source>
</evidence>
<comment type="subcellular location">
    <subcellularLocation>
        <location evidence="2">Cytoplasm</location>
    </subcellularLocation>
</comment>
<evidence type="ECO:0000256" key="6">
    <source>
        <dbReference type="ARBA" id="ARBA00022597"/>
    </source>
</evidence>
<proteinExistence type="predicted"/>
<dbReference type="EMBL" id="CP123443">
    <property type="protein sequence ID" value="WGK68168.1"/>
    <property type="molecule type" value="Genomic_DNA"/>
</dbReference>
<dbReference type="InterPro" id="IPR002114">
    <property type="entry name" value="PTS_HPr_Ser_P_site"/>
</dbReference>
<dbReference type="Pfam" id="PF00381">
    <property type="entry name" value="PTS-HPr"/>
    <property type="match status" value="1"/>
</dbReference>
<dbReference type="InterPro" id="IPR035895">
    <property type="entry name" value="HPr-like_sf"/>
</dbReference>
<dbReference type="Proteomes" id="UP001228690">
    <property type="component" value="Chromosome"/>
</dbReference>
<dbReference type="Gene3D" id="3.30.1340.10">
    <property type="entry name" value="HPr-like"/>
    <property type="match status" value="1"/>
</dbReference>
<reference evidence="10 11" key="1">
    <citation type="submission" date="2023-04" db="EMBL/GenBank/DDBJ databases">
        <title>Spirochaete genome identified in red abalone sample constitutes a novel genus.</title>
        <authorList>
            <person name="Sharma S.P."/>
            <person name="Purcell C.M."/>
            <person name="Hyde J.R."/>
            <person name="Severin A.J."/>
        </authorList>
    </citation>
    <scope>NUCLEOTIDE SEQUENCE [LARGE SCALE GENOMIC DNA]</scope>
    <source>
        <strain evidence="10 11">SP-2023</strain>
    </source>
</reference>
<evidence type="ECO:0000256" key="4">
    <source>
        <dbReference type="ARBA" id="ARBA00022448"/>
    </source>
</evidence>
<dbReference type="PRINTS" id="PR00107">
    <property type="entry name" value="PHOSPHOCPHPR"/>
</dbReference>
<dbReference type="CDD" id="cd00367">
    <property type="entry name" value="PTS-HPr_like"/>
    <property type="match status" value="1"/>
</dbReference>
<dbReference type="RefSeq" id="WP_326926338.1">
    <property type="nucleotide sequence ID" value="NZ_CP123443.1"/>
</dbReference>
<dbReference type="InterPro" id="IPR001020">
    <property type="entry name" value="PTS_HPr_His_P_site"/>
</dbReference>
<name>A0ABY8MG58_9SPIO</name>
<feature type="domain" description="HPr" evidence="9">
    <location>
        <begin position="1"/>
        <end position="86"/>
    </location>
</feature>
<dbReference type="PROSITE" id="PS00369">
    <property type="entry name" value="PTS_HPR_HIS"/>
    <property type="match status" value="1"/>
</dbReference>
<dbReference type="PROSITE" id="PS00589">
    <property type="entry name" value="PTS_HPR_SER"/>
    <property type="match status" value="1"/>
</dbReference>
<evidence type="ECO:0000256" key="2">
    <source>
        <dbReference type="ARBA" id="ARBA00004496"/>
    </source>
</evidence>
<dbReference type="NCBIfam" id="TIGR01003">
    <property type="entry name" value="PTS_HPr_family"/>
    <property type="match status" value="1"/>
</dbReference>
<keyword evidence="7" id="KW-0598">Phosphotransferase system</keyword>
<keyword evidence="5" id="KW-0963">Cytoplasm</keyword>
<evidence type="ECO:0000256" key="7">
    <source>
        <dbReference type="ARBA" id="ARBA00022683"/>
    </source>
</evidence>
<gene>
    <name evidence="10" type="ORF">P0082_06695</name>
</gene>
<evidence type="ECO:0000256" key="5">
    <source>
        <dbReference type="ARBA" id="ARBA00022490"/>
    </source>
</evidence>
<dbReference type="InterPro" id="IPR000032">
    <property type="entry name" value="HPr-like"/>
</dbReference>